<dbReference type="WBParaSite" id="ECPE_0001431401-mRNA-1">
    <property type="protein sequence ID" value="ECPE_0001431401-mRNA-1"/>
    <property type="gene ID" value="ECPE_0001431401"/>
</dbReference>
<name>A0A183B4Y9_9TREM</name>
<sequence length="242" mass="26280">LDTPTLYNFISRQAAVQQQQQQQQQASVSTSTILCLPTHMSQSLTEALSKLGNGVGDQSITIDTSLGCDLNSVQSAIQNTLSITFPGTSKDLTNLQLCSGPHQFDLTNTSVSVTNPTNAPILFQPPALKLEQMAAELNTALTTDPNQSLTDPLFWPLPIQTSIANDHSASQQLDARNTVGQMNSPLDDRDATKPGWQHVGFSFLPISSFLHFLYFPTACSGMGNTLYLVYFDVPIFWAASVN</sequence>
<accession>A0A183B4Y9</accession>
<proteinExistence type="predicted"/>
<organism evidence="1">
    <name type="scientific">Echinostoma caproni</name>
    <dbReference type="NCBI Taxonomy" id="27848"/>
    <lineage>
        <taxon>Eukaryota</taxon>
        <taxon>Metazoa</taxon>
        <taxon>Spiralia</taxon>
        <taxon>Lophotrochozoa</taxon>
        <taxon>Platyhelminthes</taxon>
        <taxon>Trematoda</taxon>
        <taxon>Digenea</taxon>
        <taxon>Plagiorchiida</taxon>
        <taxon>Echinostomata</taxon>
        <taxon>Echinostomatoidea</taxon>
        <taxon>Echinostomatidae</taxon>
        <taxon>Echinostoma</taxon>
    </lineage>
</organism>
<dbReference type="AlphaFoldDB" id="A0A183B4Y9"/>
<evidence type="ECO:0000313" key="1">
    <source>
        <dbReference type="WBParaSite" id="ECPE_0001431401-mRNA-1"/>
    </source>
</evidence>
<reference evidence="1" key="1">
    <citation type="submission" date="2016-06" db="UniProtKB">
        <authorList>
            <consortium name="WormBaseParasite"/>
        </authorList>
    </citation>
    <scope>IDENTIFICATION</scope>
</reference>
<protein>
    <submittedName>
        <fullName evidence="1">Transcription factor AP-1</fullName>
    </submittedName>
</protein>